<proteinExistence type="predicted"/>
<protein>
    <submittedName>
        <fullName evidence="2">Uncharacterized protein</fullName>
    </submittedName>
</protein>
<evidence type="ECO:0000256" key="1">
    <source>
        <dbReference type="SAM" id="Phobius"/>
    </source>
</evidence>
<evidence type="ECO:0000313" key="2">
    <source>
        <dbReference type="EMBL" id="KAF9153499.1"/>
    </source>
</evidence>
<dbReference type="AlphaFoldDB" id="A0A9P5S654"/>
<keyword evidence="1" id="KW-0812">Transmembrane</keyword>
<evidence type="ECO:0000313" key="3">
    <source>
        <dbReference type="Proteomes" id="UP000748756"/>
    </source>
</evidence>
<keyword evidence="1" id="KW-0472">Membrane</keyword>
<comment type="caution">
    <text evidence="2">The sequence shown here is derived from an EMBL/GenBank/DDBJ whole genome shotgun (WGS) entry which is preliminary data.</text>
</comment>
<sequence>MSSVAIACLTSDPGFTTLYGLTYKPTLSMIAGQITLFKSRPNPSSTNDMDWTIISTESILKGGFLTHKYTSMSCAINSAGVFTAIGYYSNNKTTTQGMMIDPTPGMASLEGVRFVPTKLQQPPSPEGNNSGVLGEWIPIDIEPNYNRTVAPDYKDQKLFYIKDNGVGVERLVHAYIDTNATIRIGRVDGAPLTPTLNYTTSFQNDTLVFGNATNIAGGDNELFVYSSGSRPSLSAITLTNNNNSNSTVVGAGTLPTIRKFPAIETAICQNATKILSTTWRSSYHLLCSKTPIAQGSNYGLLVSIENTLIVDSIRLIPIIDDYSMYPLLDNFVSIQSDNPTQPQPLAVLMTNDTFGTVNLGSTSPGIATTCAAALLALFFGLYMVRRVRRFWKQQLALKNECNSNLAAMDREGRAIASSSAPPLHLSEYPPLYESIQPTGLTTHQRPSVITTLRASTP</sequence>
<dbReference type="EMBL" id="JAAAUQ010000171">
    <property type="protein sequence ID" value="KAF9153499.1"/>
    <property type="molecule type" value="Genomic_DNA"/>
</dbReference>
<dbReference type="Proteomes" id="UP000748756">
    <property type="component" value="Unassembled WGS sequence"/>
</dbReference>
<feature type="transmembrane region" description="Helical" evidence="1">
    <location>
        <begin position="365"/>
        <end position="384"/>
    </location>
</feature>
<organism evidence="2 3">
    <name type="scientific">Linnemannia schmuckeri</name>
    <dbReference type="NCBI Taxonomy" id="64567"/>
    <lineage>
        <taxon>Eukaryota</taxon>
        <taxon>Fungi</taxon>
        <taxon>Fungi incertae sedis</taxon>
        <taxon>Mucoromycota</taxon>
        <taxon>Mortierellomycotina</taxon>
        <taxon>Mortierellomycetes</taxon>
        <taxon>Mortierellales</taxon>
        <taxon>Mortierellaceae</taxon>
        <taxon>Linnemannia</taxon>
    </lineage>
</organism>
<reference evidence="2" key="1">
    <citation type="journal article" date="2020" name="Fungal Divers.">
        <title>Resolving the Mortierellaceae phylogeny through synthesis of multi-gene phylogenetics and phylogenomics.</title>
        <authorList>
            <person name="Vandepol N."/>
            <person name="Liber J."/>
            <person name="Desiro A."/>
            <person name="Na H."/>
            <person name="Kennedy M."/>
            <person name="Barry K."/>
            <person name="Grigoriev I.V."/>
            <person name="Miller A.N."/>
            <person name="O'Donnell K."/>
            <person name="Stajich J.E."/>
            <person name="Bonito G."/>
        </authorList>
    </citation>
    <scope>NUCLEOTIDE SEQUENCE</scope>
    <source>
        <strain evidence="2">NRRL 6426</strain>
    </source>
</reference>
<name>A0A9P5S654_9FUNG</name>
<accession>A0A9P5S654</accession>
<keyword evidence="1" id="KW-1133">Transmembrane helix</keyword>
<gene>
    <name evidence="2" type="ORF">BG015_003279</name>
</gene>
<keyword evidence="3" id="KW-1185">Reference proteome</keyword>
<dbReference type="OrthoDB" id="2444659at2759"/>